<evidence type="ECO:0000256" key="7">
    <source>
        <dbReference type="ARBA" id="ARBA00022833"/>
    </source>
</evidence>
<evidence type="ECO:0000256" key="9">
    <source>
        <dbReference type="ARBA" id="ARBA00023027"/>
    </source>
</evidence>
<evidence type="ECO:0000256" key="17">
    <source>
        <dbReference type="PIRSR" id="PIRSR000099-4"/>
    </source>
</evidence>
<feature type="binding site" evidence="12 17">
    <location>
        <position position="356"/>
    </location>
    <ligand>
        <name>Zn(2+)</name>
        <dbReference type="ChEBI" id="CHEBI:29105"/>
    </ligand>
</feature>
<comment type="cofactor">
    <cofactor evidence="12 17">
        <name>Zn(2+)</name>
        <dbReference type="ChEBI" id="CHEBI:29105"/>
    </cofactor>
    <text evidence="12 17">Binds 1 zinc ion per subunit.</text>
</comment>
<keyword evidence="10 12" id="KW-0368">Histidine biosynthesis</keyword>
<dbReference type="AlphaFoldDB" id="K2P4Y5"/>
<dbReference type="InterPro" id="IPR001692">
    <property type="entry name" value="Histidinol_DH_CS"/>
</dbReference>
<feature type="binding site" evidence="12 16">
    <location>
        <position position="323"/>
    </location>
    <ligand>
        <name>substrate</name>
    </ligand>
</feature>
<reference evidence="19 20" key="1">
    <citation type="journal article" date="2012" name="J. Bacteriol.">
        <title>Genome Sequence of Galbibacter marinum Type Strain ck-I2-15.</title>
        <authorList>
            <person name="Lai Q."/>
            <person name="Li C."/>
            <person name="Shao Z."/>
        </authorList>
    </citation>
    <scope>NUCLEOTIDE SEQUENCE [LARGE SCALE GENOMIC DNA]</scope>
    <source>
        <strain evidence="20">ck-I2-15</strain>
    </source>
</reference>
<dbReference type="EC" id="1.1.1.23" evidence="4 12"/>
<dbReference type="GO" id="GO:0008270">
    <property type="term" value="F:zinc ion binding"/>
    <property type="evidence" value="ECO:0007669"/>
    <property type="project" value="UniProtKB-UniRule"/>
</dbReference>
<keyword evidence="5 12" id="KW-0028">Amino-acid biosynthesis</keyword>
<dbReference type="InterPro" id="IPR012131">
    <property type="entry name" value="Hstdl_DH"/>
</dbReference>
<feature type="binding site" evidence="12 16">
    <location>
        <position position="258"/>
    </location>
    <ligand>
        <name>substrate</name>
    </ligand>
</feature>
<dbReference type="GO" id="GO:0005829">
    <property type="term" value="C:cytosol"/>
    <property type="evidence" value="ECO:0007669"/>
    <property type="project" value="TreeGrafter"/>
</dbReference>
<dbReference type="GO" id="GO:0004399">
    <property type="term" value="F:histidinol dehydrogenase activity"/>
    <property type="evidence" value="ECO:0007669"/>
    <property type="project" value="UniProtKB-UniRule"/>
</dbReference>
<evidence type="ECO:0000256" key="1">
    <source>
        <dbReference type="ARBA" id="ARBA00003850"/>
    </source>
</evidence>
<dbReference type="HAMAP" id="MF_01024">
    <property type="entry name" value="HisD"/>
    <property type="match status" value="1"/>
</dbReference>
<dbReference type="InterPro" id="IPR016161">
    <property type="entry name" value="Ald_DH/histidinol_DH"/>
</dbReference>
<evidence type="ECO:0000256" key="16">
    <source>
        <dbReference type="PIRSR" id="PIRSR000099-3"/>
    </source>
</evidence>
<dbReference type="PATRIC" id="fig|555500.3.peg.856"/>
<dbReference type="PRINTS" id="PR00083">
    <property type="entry name" value="HOLDHDRGNASE"/>
</dbReference>
<feature type="binding site" evidence="12 16">
    <location>
        <position position="415"/>
    </location>
    <ligand>
        <name>substrate</name>
    </ligand>
</feature>
<evidence type="ECO:0000256" key="8">
    <source>
        <dbReference type="ARBA" id="ARBA00023002"/>
    </source>
</evidence>
<name>K2P4Y5_9FLAO</name>
<feature type="binding site" evidence="12 15">
    <location>
        <position position="124"/>
    </location>
    <ligand>
        <name>NAD(+)</name>
        <dbReference type="ChEBI" id="CHEBI:57540"/>
    </ligand>
</feature>
<evidence type="ECO:0000256" key="15">
    <source>
        <dbReference type="PIRSR" id="PIRSR000099-2"/>
    </source>
</evidence>
<dbReference type="InterPro" id="IPR022695">
    <property type="entry name" value="Histidinol_DH_monofunct"/>
</dbReference>
<evidence type="ECO:0000256" key="2">
    <source>
        <dbReference type="ARBA" id="ARBA00004940"/>
    </source>
</evidence>
<dbReference type="FunFam" id="3.40.50.1980:FF:000002">
    <property type="entry name" value="Histidinol dehydrogenase, chloroplastic"/>
    <property type="match status" value="1"/>
</dbReference>
<keyword evidence="20" id="KW-1185">Reference proteome</keyword>
<evidence type="ECO:0000313" key="19">
    <source>
        <dbReference type="EMBL" id="EKF56103.1"/>
    </source>
</evidence>
<dbReference type="EMBL" id="AMSG01000003">
    <property type="protein sequence ID" value="EKF56103.1"/>
    <property type="molecule type" value="Genomic_DNA"/>
</dbReference>
<keyword evidence="6 12" id="KW-0479">Metal-binding</keyword>
<dbReference type="CDD" id="cd06572">
    <property type="entry name" value="Histidinol_dh"/>
    <property type="match status" value="1"/>
</dbReference>
<feature type="binding site" evidence="12 16">
    <location>
        <position position="356"/>
    </location>
    <ligand>
        <name>substrate</name>
    </ligand>
</feature>
<dbReference type="GO" id="GO:0051287">
    <property type="term" value="F:NAD binding"/>
    <property type="evidence" value="ECO:0007669"/>
    <property type="project" value="InterPro"/>
</dbReference>
<feature type="active site" description="Proton acceptor" evidence="12 14">
    <location>
        <position position="322"/>
    </location>
</feature>
<feature type="binding site" evidence="12 16">
    <location>
        <position position="255"/>
    </location>
    <ligand>
        <name>substrate</name>
    </ligand>
</feature>
<feature type="binding site" evidence="12 17">
    <location>
        <position position="258"/>
    </location>
    <ligand>
        <name>Zn(2+)</name>
        <dbReference type="ChEBI" id="CHEBI:29105"/>
    </ligand>
</feature>
<protein>
    <recommendedName>
        <fullName evidence="4 12">Histidinol dehydrogenase</fullName>
        <shortName evidence="12">HDH</shortName>
        <ecNumber evidence="4 12">1.1.1.23</ecNumber>
    </recommendedName>
</protein>
<dbReference type="Gene3D" id="1.20.5.1300">
    <property type="match status" value="1"/>
</dbReference>
<evidence type="ECO:0000256" key="14">
    <source>
        <dbReference type="PIRSR" id="PIRSR000099-1"/>
    </source>
</evidence>
<evidence type="ECO:0000256" key="12">
    <source>
        <dbReference type="HAMAP-Rule" id="MF_01024"/>
    </source>
</evidence>
<feature type="binding site" evidence="12 17">
    <location>
        <position position="415"/>
    </location>
    <ligand>
        <name>Zn(2+)</name>
        <dbReference type="ChEBI" id="CHEBI:29105"/>
    </ligand>
</feature>
<dbReference type="NCBIfam" id="TIGR00069">
    <property type="entry name" value="hisD"/>
    <property type="match status" value="1"/>
</dbReference>
<feature type="binding site" evidence="12 15">
    <location>
        <position position="209"/>
    </location>
    <ligand>
        <name>NAD(+)</name>
        <dbReference type="ChEBI" id="CHEBI:57540"/>
    </ligand>
</feature>
<dbReference type="Pfam" id="PF00815">
    <property type="entry name" value="Histidinol_dh"/>
    <property type="match status" value="1"/>
</dbReference>
<evidence type="ECO:0000256" key="6">
    <source>
        <dbReference type="ARBA" id="ARBA00022723"/>
    </source>
</evidence>
<feature type="binding site" evidence="12 15">
    <location>
        <position position="186"/>
    </location>
    <ligand>
        <name>NAD(+)</name>
        <dbReference type="ChEBI" id="CHEBI:57540"/>
    </ligand>
</feature>
<dbReference type="Gene3D" id="3.40.50.1980">
    <property type="entry name" value="Nitrogenase molybdenum iron protein domain"/>
    <property type="match status" value="2"/>
</dbReference>
<keyword evidence="8 12" id="KW-0560">Oxidoreductase</keyword>
<evidence type="ECO:0000256" key="4">
    <source>
        <dbReference type="ARBA" id="ARBA00012965"/>
    </source>
</evidence>
<feature type="binding site" evidence="12 16">
    <location>
        <position position="410"/>
    </location>
    <ligand>
        <name>substrate</name>
    </ligand>
</feature>
<comment type="catalytic activity">
    <reaction evidence="11 12">
        <text>L-histidinol + 2 NAD(+) + H2O = L-histidine + 2 NADH + 3 H(+)</text>
        <dbReference type="Rhea" id="RHEA:20641"/>
        <dbReference type="ChEBI" id="CHEBI:15377"/>
        <dbReference type="ChEBI" id="CHEBI:15378"/>
        <dbReference type="ChEBI" id="CHEBI:57540"/>
        <dbReference type="ChEBI" id="CHEBI:57595"/>
        <dbReference type="ChEBI" id="CHEBI:57699"/>
        <dbReference type="ChEBI" id="CHEBI:57945"/>
        <dbReference type="EC" id="1.1.1.23"/>
    </reaction>
</comment>
<dbReference type="PANTHER" id="PTHR21256">
    <property type="entry name" value="HISTIDINOL DEHYDROGENASE HDH"/>
    <property type="match status" value="1"/>
</dbReference>
<accession>K2P4Y5</accession>
<organism evidence="19 20">
    <name type="scientific">Galbibacter marinus</name>
    <dbReference type="NCBI Taxonomy" id="555500"/>
    <lineage>
        <taxon>Bacteria</taxon>
        <taxon>Pseudomonadati</taxon>
        <taxon>Bacteroidota</taxon>
        <taxon>Flavobacteriia</taxon>
        <taxon>Flavobacteriales</taxon>
        <taxon>Flavobacteriaceae</taxon>
        <taxon>Galbibacter</taxon>
    </lineage>
</organism>
<evidence type="ECO:0000256" key="10">
    <source>
        <dbReference type="ARBA" id="ARBA00023102"/>
    </source>
</evidence>
<dbReference type="PROSITE" id="PS00611">
    <property type="entry name" value="HISOL_DEHYDROGENASE"/>
    <property type="match status" value="1"/>
</dbReference>
<dbReference type="OrthoDB" id="9805269at2"/>
<evidence type="ECO:0000256" key="3">
    <source>
        <dbReference type="ARBA" id="ARBA00010178"/>
    </source>
</evidence>
<dbReference type="STRING" id="555500.I215_04130"/>
<dbReference type="SUPFAM" id="SSF53720">
    <property type="entry name" value="ALDH-like"/>
    <property type="match status" value="1"/>
</dbReference>
<feature type="binding site" evidence="12 17">
    <location>
        <position position="255"/>
    </location>
    <ligand>
        <name>Zn(2+)</name>
        <dbReference type="ChEBI" id="CHEBI:29105"/>
    </ligand>
</feature>
<evidence type="ECO:0000256" key="11">
    <source>
        <dbReference type="ARBA" id="ARBA00049489"/>
    </source>
</evidence>
<gene>
    <name evidence="12 19" type="primary">hisD</name>
    <name evidence="19" type="ORF">I215_04130</name>
</gene>
<evidence type="ECO:0000256" key="13">
    <source>
        <dbReference type="PIRNR" id="PIRNR000099"/>
    </source>
</evidence>
<dbReference type="GO" id="GO:0000105">
    <property type="term" value="P:L-histidine biosynthetic process"/>
    <property type="evidence" value="ECO:0007669"/>
    <property type="project" value="UniProtKB-UniRule"/>
</dbReference>
<dbReference type="PIRSF" id="PIRSF000099">
    <property type="entry name" value="Histidinol_dh"/>
    <property type="match status" value="1"/>
</dbReference>
<dbReference type="eggNOG" id="COG0141">
    <property type="taxonomic scope" value="Bacteria"/>
</dbReference>
<proteinExistence type="inferred from homology"/>
<sequence>MQKIDNPERENWDKIVKRPTVQIDDVESTVTEVFNEVRSKGDIALGKYTSLFDGVQLDEIQVGDSEIQQANNVVGDSLKEAIDIAKNNILAFHSAQKTERVEVQTTPGVTCWQEKRPIEKVGLYIPGGTAPLFSTILMLAIPAQLAGCKEVILCTPPDKQGAVNPTILYTASLCGVKKIFKVGGIQAIAAMTFGTQTVPSVYKIFGPGNQFVTVAKQYATRYNVAIDMPAGPSELLVVADQSSNPEYIASDLLSQAEHGVDSQVILVSTDSNTIDKVQQAIEKQLEDLPRKAIASKAIENSRFIYFDNHESALEFINTYGPEHFIIASSNEQFYSDGVCNAGSVFIGKYTPESAGDYASGTNHTLPTNGYAKQYSGVNLDSFLKSITFQKISQQGIKNIGNAIELMAEAEGLFAHKNAVSIRLKDIN</sequence>
<comment type="pathway">
    <text evidence="2 12">Amino-acid biosynthesis; L-histidine biosynthesis; L-histidine from 5-phospho-alpha-D-ribose 1-diphosphate: step 9/9.</text>
</comment>
<dbReference type="UniPathway" id="UPA00031">
    <property type="reaction ID" value="UER00014"/>
</dbReference>
<dbReference type="RefSeq" id="WP_008990699.1">
    <property type="nucleotide sequence ID" value="NZ_AMSG01000003.1"/>
</dbReference>
<feature type="binding site" evidence="12 16">
    <location>
        <position position="233"/>
    </location>
    <ligand>
        <name>substrate</name>
    </ligand>
</feature>
<dbReference type="Proteomes" id="UP000007364">
    <property type="component" value="Unassembled WGS sequence"/>
</dbReference>
<feature type="active site" description="Proton acceptor" evidence="12 14">
    <location>
        <position position="323"/>
    </location>
</feature>
<evidence type="ECO:0000256" key="5">
    <source>
        <dbReference type="ARBA" id="ARBA00022605"/>
    </source>
</evidence>
<comment type="function">
    <text evidence="1 12">Catalyzes the sequential NAD-dependent oxidations of L-histidinol to L-histidinaldehyde and then to L-histidine.</text>
</comment>
<evidence type="ECO:0000313" key="20">
    <source>
        <dbReference type="Proteomes" id="UP000007364"/>
    </source>
</evidence>
<comment type="similarity">
    <text evidence="3 12 13 18">Belongs to the histidinol dehydrogenase family.</text>
</comment>
<dbReference type="FunFam" id="3.40.50.1980:FF:000001">
    <property type="entry name" value="Histidinol dehydrogenase"/>
    <property type="match status" value="1"/>
</dbReference>
<dbReference type="PANTHER" id="PTHR21256:SF2">
    <property type="entry name" value="HISTIDINE BIOSYNTHESIS TRIFUNCTIONAL PROTEIN"/>
    <property type="match status" value="1"/>
</dbReference>
<comment type="caution">
    <text evidence="19">The sequence shown here is derived from an EMBL/GenBank/DDBJ whole genome shotgun (WGS) entry which is preliminary data.</text>
</comment>
<dbReference type="FunFam" id="1.20.5.1300:FF:000001">
    <property type="entry name" value="Histidine biosynthesis trifunctional protein"/>
    <property type="match status" value="1"/>
</dbReference>
<evidence type="ECO:0000256" key="18">
    <source>
        <dbReference type="RuleBase" id="RU004175"/>
    </source>
</evidence>
<keyword evidence="9 12" id="KW-0520">NAD</keyword>
<keyword evidence="7 12" id="KW-0862">Zinc</keyword>